<comment type="pathway">
    <text evidence="3">Protein modification; protein ubiquitination.</text>
</comment>
<keyword evidence="9" id="KW-0833">Ubl conjugation pathway</keyword>
<evidence type="ECO:0000256" key="9">
    <source>
        <dbReference type="ARBA" id="ARBA00022786"/>
    </source>
</evidence>
<keyword evidence="18" id="KW-1185">Reference proteome</keyword>
<evidence type="ECO:0000259" key="16">
    <source>
        <dbReference type="PROSITE" id="PS50089"/>
    </source>
</evidence>
<evidence type="ECO:0000256" key="6">
    <source>
        <dbReference type="ARBA" id="ARBA00022692"/>
    </source>
</evidence>
<evidence type="ECO:0000256" key="2">
    <source>
        <dbReference type="ARBA" id="ARBA00004167"/>
    </source>
</evidence>
<dbReference type="PROSITE" id="PS50089">
    <property type="entry name" value="ZF_RING_2"/>
    <property type="match status" value="1"/>
</dbReference>
<organism evidence="17 18">
    <name type="scientific">Erythranthe guttata</name>
    <name type="common">Yellow monkey flower</name>
    <name type="synonym">Mimulus guttatus</name>
    <dbReference type="NCBI Taxonomy" id="4155"/>
    <lineage>
        <taxon>Eukaryota</taxon>
        <taxon>Viridiplantae</taxon>
        <taxon>Streptophyta</taxon>
        <taxon>Embryophyta</taxon>
        <taxon>Tracheophyta</taxon>
        <taxon>Spermatophyta</taxon>
        <taxon>Magnoliopsida</taxon>
        <taxon>eudicotyledons</taxon>
        <taxon>Gunneridae</taxon>
        <taxon>Pentapetalae</taxon>
        <taxon>asterids</taxon>
        <taxon>lamiids</taxon>
        <taxon>Lamiales</taxon>
        <taxon>Phrymaceae</taxon>
        <taxon>Erythranthe</taxon>
    </lineage>
</organism>
<evidence type="ECO:0000256" key="14">
    <source>
        <dbReference type="PROSITE-ProRule" id="PRU00175"/>
    </source>
</evidence>
<dbReference type="PANTHER" id="PTHR46719">
    <property type="entry name" value="TRANSCRIPTION FACTOR C2H2 FAMILY-RELATED"/>
    <property type="match status" value="1"/>
</dbReference>
<dbReference type="GO" id="GO:0016020">
    <property type="term" value="C:membrane"/>
    <property type="evidence" value="ECO:0007669"/>
    <property type="project" value="UniProtKB-SubCell"/>
</dbReference>
<evidence type="ECO:0000256" key="7">
    <source>
        <dbReference type="ARBA" id="ARBA00022723"/>
    </source>
</evidence>
<gene>
    <name evidence="17" type="ORF">MIMGU_mgv1a014407mg</name>
</gene>
<evidence type="ECO:0000256" key="4">
    <source>
        <dbReference type="ARBA" id="ARBA00012483"/>
    </source>
</evidence>
<evidence type="ECO:0000256" key="13">
    <source>
        <dbReference type="ARBA" id="ARBA00024209"/>
    </source>
</evidence>
<dbReference type="EC" id="2.3.2.27" evidence="4"/>
<evidence type="ECO:0000256" key="10">
    <source>
        <dbReference type="ARBA" id="ARBA00022833"/>
    </source>
</evidence>
<keyword evidence="6 15" id="KW-0812">Transmembrane</keyword>
<evidence type="ECO:0000256" key="8">
    <source>
        <dbReference type="ARBA" id="ARBA00022771"/>
    </source>
</evidence>
<dbReference type="Pfam" id="PF13639">
    <property type="entry name" value="zf-RING_2"/>
    <property type="match status" value="1"/>
</dbReference>
<comment type="catalytic activity">
    <reaction evidence="1">
        <text>S-ubiquitinyl-[E2 ubiquitin-conjugating enzyme]-L-cysteine + [acceptor protein]-L-lysine = [E2 ubiquitin-conjugating enzyme]-L-cysteine + N(6)-ubiquitinyl-[acceptor protein]-L-lysine.</text>
        <dbReference type="EC" id="2.3.2.27"/>
    </reaction>
</comment>
<protein>
    <recommendedName>
        <fullName evidence="4">RING-type E3 ubiquitin transferase</fullName>
        <ecNumber evidence="4">2.3.2.27</ecNumber>
    </recommendedName>
</protein>
<dbReference type="GO" id="GO:0061630">
    <property type="term" value="F:ubiquitin protein ligase activity"/>
    <property type="evidence" value="ECO:0007669"/>
    <property type="project" value="UniProtKB-EC"/>
</dbReference>
<dbReference type="FunFam" id="3.30.40.10:FF:000187">
    <property type="entry name" value="E3 ubiquitin-protein ligase ATL6"/>
    <property type="match status" value="1"/>
</dbReference>
<evidence type="ECO:0000256" key="12">
    <source>
        <dbReference type="ARBA" id="ARBA00023136"/>
    </source>
</evidence>
<dbReference type="Proteomes" id="UP000030748">
    <property type="component" value="Unassembled WGS sequence"/>
</dbReference>
<evidence type="ECO:0000313" key="17">
    <source>
        <dbReference type="EMBL" id="EYU37229.1"/>
    </source>
</evidence>
<dbReference type="InterPro" id="IPR001841">
    <property type="entry name" value="Znf_RING"/>
</dbReference>
<dbReference type="KEGG" id="egt:105958281"/>
<keyword evidence="8 14" id="KW-0863">Zinc-finger</keyword>
<evidence type="ECO:0000256" key="15">
    <source>
        <dbReference type="SAM" id="Phobius"/>
    </source>
</evidence>
<dbReference type="InterPro" id="IPR045899">
    <property type="entry name" value="ATL71-like"/>
</dbReference>
<feature type="domain" description="RING-type" evidence="16">
    <location>
        <begin position="127"/>
        <end position="169"/>
    </location>
</feature>
<evidence type="ECO:0000256" key="11">
    <source>
        <dbReference type="ARBA" id="ARBA00022989"/>
    </source>
</evidence>
<keyword evidence="12 15" id="KW-0472">Membrane</keyword>
<dbReference type="SUPFAM" id="SSF57850">
    <property type="entry name" value="RING/U-box"/>
    <property type="match status" value="1"/>
</dbReference>
<keyword evidence="10" id="KW-0862">Zinc</keyword>
<dbReference type="SMART" id="SM00184">
    <property type="entry name" value="RING"/>
    <property type="match status" value="1"/>
</dbReference>
<dbReference type="OMA" id="SYLCIRF"/>
<keyword evidence="11 15" id="KW-1133">Transmembrane helix</keyword>
<comment type="similarity">
    <text evidence="13">Belongs to the RING-type zinc finger family. ATL subfamily.</text>
</comment>
<evidence type="ECO:0000256" key="3">
    <source>
        <dbReference type="ARBA" id="ARBA00004906"/>
    </source>
</evidence>
<dbReference type="PANTHER" id="PTHR46719:SF7">
    <property type="entry name" value="RING-H2 FINGER PROTEIN ATL71-RELATED"/>
    <property type="match status" value="1"/>
</dbReference>
<dbReference type="AlphaFoldDB" id="A0A022RB22"/>
<keyword evidence="5" id="KW-0808">Transferase</keyword>
<evidence type="ECO:0000256" key="1">
    <source>
        <dbReference type="ARBA" id="ARBA00000900"/>
    </source>
</evidence>
<dbReference type="eggNOG" id="KOG0800">
    <property type="taxonomic scope" value="Eukaryota"/>
</dbReference>
<dbReference type="CDD" id="cd16454">
    <property type="entry name" value="RING-H2_PA-TM-RING"/>
    <property type="match status" value="1"/>
</dbReference>
<dbReference type="InterPro" id="IPR013083">
    <property type="entry name" value="Znf_RING/FYVE/PHD"/>
</dbReference>
<proteinExistence type="inferred from homology"/>
<dbReference type="Gene3D" id="3.30.40.10">
    <property type="entry name" value="Zinc/RING finger domain, C3HC4 (zinc finger)"/>
    <property type="match status" value="1"/>
</dbReference>
<comment type="subcellular location">
    <subcellularLocation>
        <location evidence="2">Membrane</location>
        <topology evidence="2">Single-pass membrane protein</topology>
    </subcellularLocation>
</comment>
<dbReference type="OrthoDB" id="8062037at2759"/>
<keyword evidence="7" id="KW-0479">Metal-binding</keyword>
<feature type="transmembrane region" description="Helical" evidence="15">
    <location>
        <begin position="25"/>
        <end position="47"/>
    </location>
</feature>
<dbReference type="EMBL" id="KI630556">
    <property type="protein sequence ID" value="EYU37229.1"/>
    <property type="molecule type" value="Genomic_DNA"/>
</dbReference>
<sequence>MNTSTLDSPEEPVDTPLVGGSIGGFGYGLGLSLAVLAIFMIITYASYRCKRRHPTTATTTLHHHHHRRSTDDDYDSSPAMDIVVNINQRGCGGGLDEATISSYPRYTYSQIKPHKSGGGGGGAAATCSICLADYKDSDLLRLLPQCCHLFHLKCVDPWLLLHPTCPVCRKSPPRGGQPPPLAQPAPVTPQ</sequence>
<name>A0A022RB22_ERYGU</name>
<dbReference type="GO" id="GO:0008270">
    <property type="term" value="F:zinc ion binding"/>
    <property type="evidence" value="ECO:0007669"/>
    <property type="project" value="UniProtKB-KW"/>
</dbReference>
<accession>A0A022RB22</accession>
<reference evidence="17 18" key="1">
    <citation type="journal article" date="2013" name="Proc. Natl. Acad. Sci. U.S.A.">
        <title>Fine-scale variation in meiotic recombination in Mimulus inferred from population shotgun sequencing.</title>
        <authorList>
            <person name="Hellsten U."/>
            <person name="Wright K.M."/>
            <person name="Jenkins J."/>
            <person name="Shu S."/>
            <person name="Yuan Y."/>
            <person name="Wessler S.R."/>
            <person name="Schmutz J."/>
            <person name="Willis J.H."/>
            <person name="Rokhsar D.S."/>
        </authorList>
    </citation>
    <scope>NUCLEOTIDE SEQUENCE [LARGE SCALE GENOMIC DNA]</scope>
    <source>
        <strain evidence="18">cv. DUN x IM62</strain>
    </source>
</reference>
<evidence type="ECO:0000256" key="5">
    <source>
        <dbReference type="ARBA" id="ARBA00022679"/>
    </source>
</evidence>
<evidence type="ECO:0000313" key="18">
    <source>
        <dbReference type="Proteomes" id="UP000030748"/>
    </source>
</evidence>